<keyword evidence="4 7" id="KW-0812">Transmembrane</keyword>
<feature type="transmembrane region" description="Helical" evidence="7">
    <location>
        <begin position="103"/>
        <end position="123"/>
    </location>
</feature>
<dbReference type="eggNOG" id="COG2148">
    <property type="taxonomic scope" value="Bacteria"/>
</dbReference>
<reference evidence="9 10" key="1">
    <citation type="submission" date="2012-08" db="EMBL/GenBank/DDBJ databases">
        <title>Whole genome shotgun sequence of Kineosphaera limosa NBRC 100340.</title>
        <authorList>
            <person name="Yoshida I."/>
            <person name="Isaki S."/>
            <person name="Hosoyama A."/>
            <person name="Tsuchikane K."/>
            <person name="Katsumata H."/>
            <person name="Ando Y."/>
            <person name="Ohji S."/>
            <person name="Hamada M."/>
            <person name="Tamura T."/>
            <person name="Yamazoe A."/>
            <person name="Yamazaki S."/>
            <person name="Fujita N."/>
        </authorList>
    </citation>
    <scope>NUCLEOTIDE SEQUENCE [LARGE SCALE GENOMIC DNA]</scope>
    <source>
        <strain evidence="9 10">NBRC 100340</strain>
    </source>
</reference>
<feature type="transmembrane region" description="Helical" evidence="7">
    <location>
        <begin position="12"/>
        <end position="32"/>
    </location>
</feature>
<keyword evidence="5 7" id="KW-1133">Transmembrane helix</keyword>
<accession>K6VCR5</accession>
<dbReference type="Proteomes" id="UP000008366">
    <property type="component" value="Unassembled WGS sequence"/>
</dbReference>
<evidence type="ECO:0000256" key="2">
    <source>
        <dbReference type="ARBA" id="ARBA00006464"/>
    </source>
</evidence>
<keyword evidence="10" id="KW-1185">Reference proteome</keyword>
<comment type="subcellular location">
    <subcellularLocation>
        <location evidence="1">Membrane</location>
        <topology evidence="1">Multi-pass membrane protein</topology>
    </subcellularLocation>
</comment>
<feature type="domain" description="Bacterial sugar transferase" evidence="8">
    <location>
        <begin position="275"/>
        <end position="462"/>
    </location>
</feature>
<evidence type="ECO:0000256" key="4">
    <source>
        <dbReference type="ARBA" id="ARBA00022692"/>
    </source>
</evidence>
<dbReference type="PANTHER" id="PTHR30576:SF10">
    <property type="entry name" value="SLL5057 PROTEIN"/>
    <property type="match status" value="1"/>
</dbReference>
<evidence type="ECO:0000256" key="6">
    <source>
        <dbReference type="ARBA" id="ARBA00023136"/>
    </source>
</evidence>
<evidence type="ECO:0000256" key="7">
    <source>
        <dbReference type="SAM" id="Phobius"/>
    </source>
</evidence>
<keyword evidence="3 9" id="KW-0808">Transferase</keyword>
<organism evidence="9 10">
    <name type="scientific">Kineosphaera limosa NBRC 100340</name>
    <dbReference type="NCBI Taxonomy" id="1184609"/>
    <lineage>
        <taxon>Bacteria</taxon>
        <taxon>Bacillati</taxon>
        <taxon>Actinomycetota</taxon>
        <taxon>Actinomycetes</taxon>
        <taxon>Micrococcales</taxon>
        <taxon>Dermatophilaceae</taxon>
        <taxon>Kineosphaera</taxon>
    </lineage>
</organism>
<feature type="transmembrane region" description="Helical" evidence="7">
    <location>
        <begin position="281"/>
        <end position="301"/>
    </location>
</feature>
<dbReference type="Pfam" id="PF02397">
    <property type="entry name" value="Bac_transf"/>
    <property type="match status" value="1"/>
</dbReference>
<dbReference type="AlphaFoldDB" id="K6VCR5"/>
<dbReference type="RefSeq" id="WP_006590546.1">
    <property type="nucleotide sequence ID" value="NZ_BAHD01000001.1"/>
</dbReference>
<dbReference type="Gene3D" id="3.40.50.720">
    <property type="entry name" value="NAD(P)-binding Rossmann-like Domain"/>
    <property type="match status" value="1"/>
</dbReference>
<sequence length="468" mass="50472">MRTWHSRYQLKLIPTDLIIALAAGLAGLATQLDQTLPALAFYALGVPTVGLVWLLALWMADAYGRRRLAQGNYQFRALARAALGILATVAIVAYVTNLGLSRVYVFTVMSILVIGSLAARLVLQRWLLRMRCQGRLMQRTVVVGRADSVSALIHSLNSEPAQGLLPVAVCATDLSGAPLSVGKIGGVPVLGPPTLAVDAVDLADAEVVAVASHPDLAGPALRRLTWALEDRGVELIVAPGLLDVAGPRLSIRPSQNLSLLHVERPAATPVHVISKSIMDTCVAAIIVALLSPVLVAIAVAVKLGDGGPVFFRQQRVGVRGRPFAMLKFRTMVVDAESRLATLAASSDGNALMFKMKDDPRVTGIGKYLRRYSLDELPQMFNVLRGEMSLVGPRPPLAREVDQYEPDAHRRLRVKPGMTGLWQVSGRSDLSWEESLRLDLHYVDNWSPAGDLHILLRTVKAVVAGSGAY</sequence>
<dbReference type="GO" id="GO:0016020">
    <property type="term" value="C:membrane"/>
    <property type="evidence" value="ECO:0007669"/>
    <property type="project" value="UniProtKB-SubCell"/>
</dbReference>
<comment type="caution">
    <text evidence="9">The sequence shown here is derived from an EMBL/GenBank/DDBJ whole genome shotgun (WGS) entry which is preliminary data.</text>
</comment>
<evidence type="ECO:0000256" key="3">
    <source>
        <dbReference type="ARBA" id="ARBA00022679"/>
    </source>
</evidence>
<gene>
    <name evidence="9" type="ORF">KILIM_001_00150</name>
</gene>
<protein>
    <submittedName>
        <fullName evidence="9">Putative glycosyltransferase</fullName>
    </submittedName>
</protein>
<keyword evidence="6 7" id="KW-0472">Membrane</keyword>
<feature type="transmembrane region" description="Helical" evidence="7">
    <location>
        <begin position="78"/>
        <end position="97"/>
    </location>
</feature>
<dbReference type="Pfam" id="PF13727">
    <property type="entry name" value="CoA_binding_3"/>
    <property type="match status" value="1"/>
</dbReference>
<comment type="similarity">
    <text evidence="2">Belongs to the bacterial sugar transferase family.</text>
</comment>
<dbReference type="EMBL" id="BAHD01000001">
    <property type="protein sequence ID" value="GAB94013.1"/>
    <property type="molecule type" value="Genomic_DNA"/>
</dbReference>
<dbReference type="GO" id="GO:0016780">
    <property type="term" value="F:phosphotransferase activity, for other substituted phosphate groups"/>
    <property type="evidence" value="ECO:0007669"/>
    <property type="project" value="TreeGrafter"/>
</dbReference>
<dbReference type="PANTHER" id="PTHR30576">
    <property type="entry name" value="COLANIC BIOSYNTHESIS UDP-GLUCOSE LIPID CARRIER TRANSFERASE"/>
    <property type="match status" value="1"/>
</dbReference>
<dbReference type="InterPro" id="IPR003362">
    <property type="entry name" value="Bact_transf"/>
</dbReference>
<evidence type="ECO:0000313" key="10">
    <source>
        <dbReference type="Proteomes" id="UP000008366"/>
    </source>
</evidence>
<dbReference type="NCBIfam" id="TIGR03025">
    <property type="entry name" value="EPS_sugtrans"/>
    <property type="match status" value="1"/>
</dbReference>
<evidence type="ECO:0000259" key="8">
    <source>
        <dbReference type="Pfam" id="PF02397"/>
    </source>
</evidence>
<evidence type="ECO:0000256" key="1">
    <source>
        <dbReference type="ARBA" id="ARBA00004141"/>
    </source>
</evidence>
<feature type="transmembrane region" description="Helical" evidence="7">
    <location>
        <begin position="38"/>
        <end position="58"/>
    </location>
</feature>
<evidence type="ECO:0000313" key="9">
    <source>
        <dbReference type="EMBL" id="GAB94013.1"/>
    </source>
</evidence>
<evidence type="ECO:0000256" key="5">
    <source>
        <dbReference type="ARBA" id="ARBA00022989"/>
    </source>
</evidence>
<name>K6VCR5_9MICO</name>
<proteinExistence type="inferred from homology"/>
<dbReference type="InterPro" id="IPR017475">
    <property type="entry name" value="EPS_sugar_tfrase"/>
</dbReference>
<dbReference type="STRING" id="1184609.KILIM_001_00150"/>